<dbReference type="InterPro" id="IPR010982">
    <property type="entry name" value="Lambda_DNA-bd_dom_sf"/>
</dbReference>
<feature type="domain" description="HTH lacI-type" evidence="4">
    <location>
        <begin position="4"/>
        <end position="58"/>
    </location>
</feature>
<evidence type="ECO:0000256" key="2">
    <source>
        <dbReference type="ARBA" id="ARBA00023125"/>
    </source>
</evidence>
<keyword evidence="3" id="KW-0804">Transcription</keyword>
<keyword evidence="6" id="KW-1185">Reference proteome</keyword>
<evidence type="ECO:0000313" key="6">
    <source>
        <dbReference type="Proteomes" id="UP001230908"/>
    </source>
</evidence>
<dbReference type="PROSITE" id="PS50932">
    <property type="entry name" value="HTH_LACI_2"/>
    <property type="match status" value="1"/>
</dbReference>
<keyword evidence="1" id="KW-0805">Transcription regulation</keyword>
<dbReference type="PANTHER" id="PTHR30146">
    <property type="entry name" value="LACI-RELATED TRANSCRIPTIONAL REPRESSOR"/>
    <property type="match status" value="1"/>
</dbReference>
<dbReference type="PANTHER" id="PTHR30146:SF109">
    <property type="entry name" value="HTH-TYPE TRANSCRIPTIONAL REGULATOR GALS"/>
    <property type="match status" value="1"/>
</dbReference>
<evidence type="ECO:0000256" key="3">
    <source>
        <dbReference type="ARBA" id="ARBA00023163"/>
    </source>
</evidence>
<dbReference type="SMART" id="SM00354">
    <property type="entry name" value="HTH_LACI"/>
    <property type="match status" value="1"/>
</dbReference>
<accession>A0ABU0ZTL5</accession>
<dbReference type="CDD" id="cd06293">
    <property type="entry name" value="PBP1_LacI-like"/>
    <property type="match status" value="1"/>
</dbReference>
<dbReference type="EMBL" id="JAVHUY010000055">
    <property type="protein sequence ID" value="MDQ7910376.1"/>
    <property type="molecule type" value="Genomic_DNA"/>
</dbReference>
<dbReference type="Pfam" id="PF00356">
    <property type="entry name" value="LacI"/>
    <property type="match status" value="1"/>
</dbReference>
<keyword evidence="2" id="KW-0238">DNA-binding</keyword>
<evidence type="ECO:0000259" key="4">
    <source>
        <dbReference type="PROSITE" id="PS50932"/>
    </source>
</evidence>
<dbReference type="PROSITE" id="PS00356">
    <property type="entry name" value="HTH_LACI_1"/>
    <property type="match status" value="1"/>
</dbReference>
<dbReference type="Pfam" id="PF13377">
    <property type="entry name" value="Peripla_BP_3"/>
    <property type="match status" value="1"/>
</dbReference>
<gene>
    <name evidence="5" type="ORF">RB614_38370</name>
</gene>
<organism evidence="5 6">
    <name type="scientific">Phytohabitans maris</name>
    <dbReference type="NCBI Taxonomy" id="3071409"/>
    <lineage>
        <taxon>Bacteria</taxon>
        <taxon>Bacillati</taxon>
        <taxon>Actinomycetota</taxon>
        <taxon>Actinomycetes</taxon>
        <taxon>Micromonosporales</taxon>
        <taxon>Micromonosporaceae</taxon>
    </lineage>
</organism>
<dbReference type="SUPFAM" id="SSF53822">
    <property type="entry name" value="Periplasmic binding protein-like I"/>
    <property type="match status" value="1"/>
</dbReference>
<dbReference type="Proteomes" id="UP001230908">
    <property type="component" value="Unassembled WGS sequence"/>
</dbReference>
<dbReference type="InterPro" id="IPR028082">
    <property type="entry name" value="Peripla_BP_I"/>
</dbReference>
<dbReference type="SUPFAM" id="SSF47413">
    <property type="entry name" value="lambda repressor-like DNA-binding domains"/>
    <property type="match status" value="1"/>
</dbReference>
<dbReference type="CDD" id="cd01392">
    <property type="entry name" value="HTH_LacI"/>
    <property type="match status" value="1"/>
</dbReference>
<dbReference type="Gene3D" id="1.10.260.40">
    <property type="entry name" value="lambda repressor-like DNA-binding domains"/>
    <property type="match status" value="1"/>
</dbReference>
<reference evidence="5 6" key="1">
    <citation type="submission" date="2023-08" db="EMBL/GenBank/DDBJ databases">
        <title>Phytohabitans sansha sp. nov., isolated from marine sediment.</title>
        <authorList>
            <person name="Zhao Y."/>
            <person name="Yi K."/>
        </authorList>
    </citation>
    <scope>NUCLEOTIDE SEQUENCE [LARGE SCALE GENOMIC DNA]</scope>
    <source>
        <strain evidence="5 6">ZYX-F-186</strain>
    </source>
</reference>
<comment type="caution">
    <text evidence="5">The sequence shown here is derived from an EMBL/GenBank/DDBJ whole genome shotgun (WGS) entry which is preliminary data.</text>
</comment>
<name>A0ABU0ZTL5_9ACTN</name>
<protein>
    <submittedName>
        <fullName evidence="5">Substrate-binding domain-containing protein</fullName>
    </submittedName>
</protein>
<dbReference type="InterPro" id="IPR046335">
    <property type="entry name" value="LacI/GalR-like_sensor"/>
</dbReference>
<dbReference type="RefSeq" id="WP_308717626.1">
    <property type="nucleotide sequence ID" value="NZ_JAVHUY010000055.1"/>
</dbReference>
<proteinExistence type="predicted"/>
<evidence type="ECO:0000256" key="1">
    <source>
        <dbReference type="ARBA" id="ARBA00023015"/>
    </source>
</evidence>
<dbReference type="Gene3D" id="3.40.50.2300">
    <property type="match status" value="2"/>
</dbReference>
<dbReference type="InterPro" id="IPR000843">
    <property type="entry name" value="HTH_LacI"/>
</dbReference>
<sequence length="336" mass="35451">MPRVGIREVAAAAGVSMGTVSHFLNHPDRVSAEKAKRIQEAIDRLGFVRNNAGRQLRLGHSTTIAYIVPDVSNPFFATIAEGVERRAAQAGLSVFVANSGGDPAREDSYLDLFEEHGVRGMLVASPRAIEDRLAAIRGRGTPSVLVGQRASSPAQPSVSIDDVSGGHTAVRHLVDIGCQHIAFVGGPLSIRQVADRLQGASDAIREAGSATLEIIASEPRVIATGHKVAAELIGRTQGRRPDGIFAVNDLLGIGLVQTLATGGVSVPEEVAVVGYDDIEYAENSFVPLSSVRPPHEDFGVAAIDLLLAVLGETQPPPENHLVFTPDLVVRRSTARG</sequence>
<evidence type="ECO:0000313" key="5">
    <source>
        <dbReference type="EMBL" id="MDQ7910376.1"/>
    </source>
</evidence>